<gene>
    <name evidence="2" type="ORF">AACH11_15065</name>
</gene>
<evidence type="ECO:0000259" key="1">
    <source>
        <dbReference type="Pfam" id="PF13464"/>
    </source>
</evidence>
<dbReference type="InterPro" id="IPR025194">
    <property type="entry name" value="RodZ-like_C"/>
</dbReference>
<comment type="caution">
    <text evidence="2">The sequence shown here is derived from an EMBL/GenBank/DDBJ whole genome shotgun (WGS) entry which is preliminary data.</text>
</comment>
<dbReference type="Pfam" id="PF13464">
    <property type="entry name" value="RodZ_C"/>
    <property type="match status" value="1"/>
</dbReference>
<dbReference type="RefSeq" id="WP_341375060.1">
    <property type="nucleotide sequence ID" value="NZ_JBBUTF010000013.1"/>
</dbReference>
<feature type="domain" description="Cytoskeleton protein RodZ-like C-terminal" evidence="1">
    <location>
        <begin position="247"/>
        <end position="317"/>
    </location>
</feature>
<dbReference type="PANTHER" id="PTHR34475">
    <property type="match status" value="1"/>
</dbReference>
<protein>
    <submittedName>
        <fullName evidence="2">Helix-turn-helix domain-containing protein</fullName>
    </submittedName>
</protein>
<accession>A0ABU9BDT1</accession>
<evidence type="ECO:0000313" key="2">
    <source>
        <dbReference type="EMBL" id="MEK8027284.1"/>
    </source>
</evidence>
<sequence>MPSAGALLRAARLRQGLQLPALAAIVKVPPAKLEALEADHHEVFPDATFTRALAKTLCRVLKIEAAPVLALLPQGGAATTMQWQDTSLGRPFKDPRVAGEPLRWAPWQRPVPWAVAVLLAAAAAFVLVPTPQPVLEAADEAASAAAAAAAEAPPEAASALAGLPAVAASAVAAPVAVAASAAGGMVAQAASSVASAVGVIAGAVAPAAAGAASAAAVSAPVAAGVASASASASVIAVAGADPADRAVLRVTADAWIQVSDGRGKVLAGRLFKSGEVVEFNAPLPLRVRVGNVAGTELAFRGQPVDLRSGAQGNVRTVVLQ</sequence>
<dbReference type="InterPro" id="IPR050400">
    <property type="entry name" value="Bact_Cytoskel_RodZ"/>
</dbReference>
<dbReference type="EMBL" id="JBBUTF010000013">
    <property type="protein sequence ID" value="MEK8027284.1"/>
    <property type="molecule type" value="Genomic_DNA"/>
</dbReference>
<dbReference type="Pfam" id="PF13413">
    <property type="entry name" value="HTH_25"/>
    <property type="match status" value="1"/>
</dbReference>
<evidence type="ECO:0000313" key="3">
    <source>
        <dbReference type="Proteomes" id="UP001368500"/>
    </source>
</evidence>
<reference evidence="2 3" key="1">
    <citation type="submission" date="2024-04" db="EMBL/GenBank/DDBJ databases">
        <title>Novel species of the genus Ideonella isolated from streams.</title>
        <authorList>
            <person name="Lu H."/>
        </authorList>
    </citation>
    <scope>NUCLEOTIDE SEQUENCE [LARGE SCALE GENOMIC DNA]</scope>
    <source>
        <strain evidence="2 3">BYS139W</strain>
    </source>
</reference>
<name>A0ABU9BDT1_9BURK</name>
<keyword evidence="3" id="KW-1185">Reference proteome</keyword>
<dbReference type="PANTHER" id="PTHR34475:SF1">
    <property type="entry name" value="CYTOSKELETON PROTEIN RODZ"/>
    <property type="match status" value="1"/>
</dbReference>
<dbReference type="Proteomes" id="UP001368500">
    <property type="component" value="Unassembled WGS sequence"/>
</dbReference>
<organism evidence="2 3">
    <name type="scientific">Pseudaquabacterium rugosum</name>
    <dbReference type="NCBI Taxonomy" id="2984194"/>
    <lineage>
        <taxon>Bacteria</taxon>
        <taxon>Pseudomonadati</taxon>
        <taxon>Pseudomonadota</taxon>
        <taxon>Betaproteobacteria</taxon>
        <taxon>Burkholderiales</taxon>
        <taxon>Sphaerotilaceae</taxon>
        <taxon>Pseudaquabacterium</taxon>
    </lineage>
</organism>
<proteinExistence type="predicted"/>
<dbReference type="InterPro" id="IPR010982">
    <property type="entry name" value="Lambda_DNA-bd_dom_sf"/>
</dbReference>
<dbReference type="Gene3D" id="1.10.260.40">
    <property type="entry name" value="lambda repressor-like DNA-binding domains"/>
    <property type="match status" value="1"/>
</dbReference>